<feature type="transmembrane region" description="Helical" evidence="5">
    <location>
        <begin position="351"/>
        <end position="373"/>
    </location>
</feature>
<dbReference type="Proteomes" id="UP000186955">
    <property type="component" value="Unassembled WGS sequence"/>
</dbReference>
<evidence type="ECO:0000256" key="5">
    <source>
        <dbReference type="SAM" id="Phobius"/>
    </source>
</evidence>
<organism evidence="7 8">
    <name type="scientific">Penicillium subrubescens</name>
    <dbReference type="NCBI Taxonomy" id="1316194"/>
    <lineage>
        <taxon>Eukaryota</taxon>
        <taxon>Fungi</taxon>
        <taxon>Dikarya</taxon>
        <taxon>Ascomycota</taxon>
        <taxon>Pezizomycotina</taxon>
        <taxon>Eurotiomycetes</taxon>
        <taxon>Eurotiomycetidae</taxon>
        <taxon>Eurotiales</taxon>
        <taxon>Aspergillaceae</taxon>
        <taxon>Penicillium</taxon>
    </lineage>
</organism>
<dbReference type="GO" id="GO:0072330">
    <property type="term" value="P:monocarboxylic acid biosynthetic process"/>
    <property type="evidence" value="ECO:0007669"/>
    <property type="project" value="UniProtKB-ARBA"/>
</dbReference>
<feature type="transmembrane region" description="Helical" evidence="5">
    <location>
        <begin position="326"/>
        <end position="345"/>
    </location>
</feature>
<dbReference type="Gene3D" id="3.40.50.1820">
    <property type="entry name" value="alpha/beta hydrolase"/>
    <property type="match status" value="1"/>
</dbReference>
<dbReference type="GO" id="GO:0017000">
    <property type="term" value="P:antibiotic biosynthetic process"/>
    <property type="evidence" value="ECO:0007669"/>
    <property type="project" value="UniProtKB-ARBA"/>
</dbReference>
<reference evidence="7 8" key="1">
    <citation type="submission" date="2016-10" db="EMBL/GenBank/DDBJ databases">
        <title>Genome sequence of the ascomycete fungus Penicillium subrubescens.</title>
        <authorList>
            <person name="De Vries R.P."/>
            <person name="Peng M."/>
            <person name="Dilokpimol A."/>
            <person name="Hilden K."/>
            <person name="Makela M.R."/>
            <person name="Grigoriev I."/>
            <person name="Riley R."/>
            <person name="Granchi Z."/>
        </authorList>
    </citation>
    <scope>NUCLEOTIDE SEQUENCE [LARGE SCALE GENOMIC DNA]</scope>
    <source>
        <strain evidence="7 8">CBS 132785</strain>
    </source>
</reference>
<keyword evidence="4 5" id="KW-0472">Membrane</keyword>
<dbReference type="InterPro" id="IPR029058">
    <property type="entry name" value="AB_hydrolase_fold"/>
</dbReference>
<dbReference type="Gene3D" id="1.20.1250.20">
    <property type="entry name" value="MFS general substrate transporter like domains"/>
    <property type="match status" value="1"/>
</dbReference>
<comment type="caution">
    <text evidence="7">The sequence shown here is derived from an EMBL/GenBank/DDBJ whole genome shotgun (WGS) entry which is preliminary data.</text>
</comment>
<sequence>MRFFCLPGGLCNAKVKPILSELNKDEHKTSFVYTQGQNPVTVPPEFEGFFGPPPNFTFIDGDPKVASYPIRTLGREGSPEDAIRKFYDAAGLWKYRNPSSVLDPLLDYIDQDPDIEGIIGFSEGAGIAASLIVEETKRQKATGRIPRLKCAVFMSGMPPMDSTSGRYLLQDQDGELISIPTFHIMGSQDAMISGVMALYNVCDPDTADLFDHGGGHIIPRDAQTYTHYGLQSAWWTCRSTQAGCDNFAVNRELSERLRFDRVPSSFASKKCSLINLSLPANKIQTIAKDLHGNATDTFWVGTAYLLPCAALQPFLCALSDVYGRRFILLSSITLFAIGSVVGSVAQNMATILAGRTIQGIGGGGLIPLPMIVMTDLFPLRERPKYTAYVQLFSAIGIIIGPVMGGLFTQHAANHGGWRWVFYVNFPFCLIAFIALFFALRKMKVTRESYRHIDWLGSFFFTSSMVSFLMGLSWGGTLYNWNNYRAVGIVCTILWECYGARWPFLPLSVLKSRASIAVYLSSLIQGISMFGVLYYITFYLEAVQKLSPTKTGTEILALSATMVPSGLITAMLISKFGKYKWAQWKGWVVAAVATGLLCLLDENTKKGFWIGAMVLLGLGHGILFNSILFAAQAVVPAKNVAYAATLYTFFRTMGYAVGVVVGSTTLENVMADYLKDHGFPAQKAQDISSHIGPSEGLSAGTEQAEVIMQSYVHGLRGVFIALTCLAGLGLATTFFVPQANMDQPLESDHHLELLRLDSNPPTPSIADGRSVSNLTVHSIQDKSENAVELHRVV</sequence>
<dbReference type="GO" id="GO:0022857">
    <property type="term" value="F:transmembrane transporter activity"/>
    <property type="evidence" value="ECO:0007669"/>
    <property type="project" value="InterPro"/>
</dbReference>
<feature type="transmembrane region" description="Helical" evidence="5">
    <location>
        <begin position="585"/>
        <end position="601"/>
    </location>
</feature>
<evidence type="ECO:0000256" key="4">
    <source>
        <dbReference type="ARBA" id="ARBA00023136"/>
    </source>
</evidence>
<feature type="transmembrane region" description="Helical" evidence="5">
    <location>
        <begin position="639"/>
        <end position="660"/>
    </location>
</feature>
<protein>
    <recommendedName>
        <fullName evidence="6">Major facilitator superfamily (MFS) profile domain-containing protein</fullName>
    </recommendedName>
</protein>
<evidence type="ECO:0000256" key="1">
    <source>
        <dbReference type="ARBA" id="ARBA00004141"/>
    </source>
</evidence>
<dbReference type="EMBL" id="MNBE01000128">
    <property type="protein sequence ID" value="OKP13585.1"/>
    <property type="molecule type" value="Genomic_DNA"/>
</dbReference>
<dbReference type="Gene3D" id="1.20.1720.10">
    <property type="entry name" value="Multidrug resistance protein D"/>
    <property type="match status" value="1"/>
</dbReference>
<dbReference type="AlphaFoldDB" id="A0A1Q5UM66"/>
<dbReference type="Pfam" id="PF03959">
    <property type="entry name" value="FSH1"/>
    <property type="match status" value="1"/>
</dbReference>
<evidence type="ECO:0000256" key="3">
    <source>
        <dbReference type="ARBA" id="ARBA00022989"/>
    </source>
</evidence>
<dbReference type="Pfam" id="PF07690">
    <property type="entry name" value="MFS_1"/>
    <property type="match status" value="1"/>
</dbReference>
<keyword evidence="8" id="KW-1185">Reference proteome</keyword>
<feature type="transmembrane region" description="Helical" evidence="5">
    <location>
        <begin position="451"/>
        <end position="473"/>
    </location>
</feature>
<keyword evidence="3 5" id="KW-1133">Transmembrane helix</keyword>
<feature type="transmembrane region" description="Helical" evidence="5">
    <location>
        <begin position="385"/>
        <end position="407"/>
    </location>
</feature>
<evidence type="ECO:0000313" key="7">
    <source>
        <dbReference type="EMBL" id="OKP13585.1"/>
    </source>
</evidence>
<name>A0A1Q5UM66_9EURO</name>
<dbReference type="InterPro" id="IPR020846">
    <property type="entry name" value="MFS_dom"/>
</dbReference>
<evidence type="ECO:0000256" key="2">
    <source>
        <dbReference type="ARBA" id="ARBA00022692"/>
    </source>
</evidence>
<feature type="transmembrane region" description="Helical" evidence="5">
    <location>
        <begin position="515"/>
        <end position="535"/>
    </location>
</feature>
<dbReference type="PANTHER" id="PTHR23501:SF59">
    <property type="entry name" value="MAJOR FACILITATOR SUPERFAMILY (MFS) PROFILE DOMAIN-CONTAINING PROTEIN-RELATED"/>
    <property type="match status" value="1"/>
</dbReference>
<comment type="subcellular location">
    <subcellularLocation>
        <location evidence="1">Membrane</location>
        <topology evidence="1">Multi-pass membrane protein</topology>
    </subcellularLocation>
</comment>
<gene>
    <name evidence="7" type="ORF">PENSUB_776</name>
</gene>
<accession>A0A1Q5UM66</accession>
<dbReference type="SUPFAM" id="SSF53474">
    <property type="entry name" value="alpha/beta-Hydrolases"/>
    <property type="match status" value="1"/>
</dbReference>
<feature type="domain" description="Major facilitator superfamily (MFS) profile" evidence="6">
    <location>
        <begin position="261"/>
        <end position="740"/>
    </location>
</feature>
<feature type="transmembrane region" description="Helical" evidence="5">
    <location>
        <begin position="298"/>
        <end position="319"/>
    </location>
</feature>
<feature type="transmembrane region" description="Helical" evidence="5">
    <location>
        <begin position="607"/>
        <end position="627"/>
    </location>
</feature>
<dbReference type="GO" id="GO:0005886">
    <property type="term" value="C:plasma membrane"/>
    <property type="evidence" value="ECO:0007669"/>
    <property type="project" value="TreeGrafter"/>
</dbReference>
<evidence type="ECO:0000313" key="8">
    <source>
        <dbReference type="Proteomes" id="UP000186955"/>
    </source>
</evidence>
<dbReference type="PANTHER" id="PTHR23501">
    <property type="entry name" value="MAJOR FACILITATOR SUPERFAMILY"/>
    <property type="match status" value="1"/>
</dbReference>
<proteinExistence type="predicted"/>
<dbReference type="SUPFAM" id="SSF103473">
    <property type="entry name" value="MFS general substrate transporter"/>
    <property type="match status" value="1"/>
</dbReference>
<keyword evidence="2 5" id="KW-0812">Transmembrane</keyword>
<feature type="transmembrane region" description="Helical" evidence="5">
    <location>
        <begin position="717"/>
        <end position="735"/>
    </location>
</feature>
<dbReference type="InterPro" id="IPR005645">
    <property type="entry name" value="FSH-like_dom"/>
</dbReference>
<feature type="transmembrane region" description="Helical" evidence="5">
    <location>
        <begin position="419"/>
        <end position="439"/>
    </location>
</feature>
<feature type="transmembrane region" description="Helical" evidence="5">
    <location>
        <begin position="555"/>
        <end position="573"/>
    </location>
</feature>
<evidence type="ECO:0000259" key="6">
    <source>
        <dbReference type="PROSITE" id="PS50850"/>
    </source>
</evidence>
<dbReference type="InterPro" id="IPR036259">
    <property type="entry name" value="MFS_trans_sf"/>
</dbReference>
<dbReference type="InterPro" id="IPR011701">
    <property type="entry name" value="MFS"/>
</dbReference>
<dbReference type="PROSITE" id="PS50850">
    <property type="entry name" value="MFS"/>
    <property type="match status" value="1"/>
</dbReference>